<evidence type="ECO:0000313" key="7">
    <source>
        <dbReference type="EMBL" id="KAG2223061.1"/>
    </source>
</evidence>
<feature type="compositionally biased region" description="Low complexity" evidence="4">
    <location>
        <begin position="755"/>
        <end position="768"/>
    </location>
</feature>
<feature type="domain" description="Response regulatory" evidence="6">
    <location>
        <begin position="918"/>
        <end position="1050"/>
    </location>
</feature>
<feature type="compositionally biased region" description="Low complexity" evidence="4">
    <location>
        <begin position="142"/>
        <end position="163"/>
    </location>
</feature>
<evidence type="ECO:0000256" key="4">
    <source>
        <dbReference type="SAM" id="MobiDB-lite"/>
    </source>
</evidence>
<dbReference type="GO" id="GO:0000155">
    <property type="term" value="F:phosphorelay sensor kinase activity"/>
    <property type="evidence" value="ECO:0007669"/>
    <property type="project" value="InterPro"/>
</dbReference>
<feature type="domain" description="Histidine kinase" evidence="5">
    <location>
        <begin position="316"/>
        <end position="647"/>
    </location>
</feature>
<feature type="compositionally biased region" description="Polar residues" evidence="4">
    <location>
        <begin position="1"/>
        <end position="28"/>
    </location>
</feature>
<dbReference type="Pfam" id="PF00072">
    <property type="entry name" value="Response_reg"/>
    <property type="match status" value="1"/>
</dbReference>
<feature type="compositionally biased region" description="Low complexity" evidence="4">
    <location>
        <begin position="782"/>
        <end position="801"/>
    </location>
</feature>
<feature type="compositionally biased region" description="Polar residues" evidence="4">
    <location>
        <begin position="536"/>
        <end position="545"/>
    </location>
</feature>
<dbReference type="InterPro" id="IPR003594">
    <property type="entry name" value="HATPase_dom"/>
</dbReference>
<feature type="region of interest" description="Disordered" evidence="4">
    <location>
        <begin position="746"/>
        <end position="801"/>
    </location>
</feature>
<feature type="compositionally biased region" description="Polar residues" evidence="4">
    <location>
        <begin position="123"/>
        <end position="139"/>
    </location>
</feature>
<feature type="compositionally biased region" description="Basic residues" evidence="4">
    <location>
        <begin position="651"/>
        <end position="664"/>
    </location>
</feature>
<dbReference type="Pfam" id="PF00512">
    <property type="entry name" value="HisKA"/>
    <property type="match status" value="1"/>
</dbReference>
<evidence type="ECO:0000256" key="1">
    <source>
        <dbReference type="ARBA" id="ARBA00022553"/>
    </source>
</evidence>
<dbReference type="Gene3D" id="3.30.565.10">
    <property type="entry name" value="Histidine kinase-like ATPase, C-terminal domain"/>
    <property type="match status" value="1"/>
</dbReference>
<feature type="compositionally biased region" description="Polar residues" evidence="4">
    <location>
        <begin position="860"/>
        <end position="872"/>
    </location>
</feature>
<evidence type="ECO:0008006" key="9">
    <source>
        <dbReference type="Google" id="ProtNLM"/>
    </source>
</evidence>
<dbReference type="PROSITE" id="PS50110">
    <property type="entry name" value="RESPONSE_REGULATORY"/>
    <property type="match status" value="1"/>
</dbReference>
<dbReference type="PRINTS" id="PR00344">
    <property type="entry name" value="BCTRLSENSOR"/>
</dbReference>
<dbReference type="InterPro" id="IPR011006">
    <property type="entry name" value="CheY-like_superfamily"/>
</dbReference>
<feature type="compositionally biased region" description="Low complexity" evidence="4">
    <location>
        <begin position="1114"/>
        <end position="1143"/>
    </location>
</feature>
<feature type="region of interest" description="Disordered" evidence="4">
    <location>
        <begin position="828"/>
        <end position="904"/>
    </location>
</feature>
<feature type="region of interest" description="Disordered" evidence="4">
    <location>
        <begin position="1048"/>
        <end position="1087"/>
    </location>
</feature>
<evidence type="ECO:0000256" key="2">
    <source>
        <dbReference type="ARBA" id="ARBA00023012"/>
    </source>
</evidence>
<keyword evidence="2" id="KW-0902">Two-component regulatory system</keyword>
<dbReference type="Pfam" id="PF02518">
    <property type="entry name" value="HATPase_c"/>
    <property type="match status" value="1"/>
</dbReference>
<accession>A0A8H7S5I7</accession>
<reference evidence="7 8" key="1">
    <citation type="submission" date="2020-12" db="EMBL/GenBank/DDBJ databases">
        <title>Metabolic potential, ecology and presence of endohyphal bacteria is reflected in genomic diversity of Mucoromycotina.</title>
        <authorList>
            <person name="Muszewska A."/>
            <person name="Okrasinska A."/>
            <person name="Steczkiewicz K."/>
            <person name="Drgas O."/>
            <person name="Orlowska M."/>
            <person name="Perlinska-Lenart U."/>
            <person name="Aleksandrzak-Piekarczyk T."/>
            <person name="Szatraj K."/>
            <person name="Zielenkiewicz U."/>
            <person name="Pilsyk S."/>
            <person name="Malc E."/>
            <person name="Mieczkowski P."/>
            <person name="Kruszewska J.S."/>
            <person name="Biernat P."/>
            <person name="Pawlowska J."/>
        </authorList>
    </citation>
    <scope>NUCLEOTIDE SEQUENCE [LARGE SCALE GENOMIC DNA]</scope>
    <source>
        <strain evidence="7 8">CBS 142.35</strain>
    </source>
</reference>
<dbReference type="Gene3D" id="3.40.50.2300">
    <property type="match status" value="1"/>
</dbReference>
<name>A0A8H7S5I7_9FUNG</name>
<comment type="caution">
    <text evidence="7">The sequence shown here is derived from an EMBL/GenBank/DDBJ whole genome shotgun (WGS) entry which is preliminary data.</text>
</comment>
<feature type="compositionally biased region" description="Basic residues" evidence="4">
    <location>
        <begin position="1065"/>
        <end position="1076"/>
    </location>
</feature>
<dbReference type="Proteomes" id="UP000646827">
    <property type="component" value="Unassembled WGS sequence"/>
</dbReference>
<dbReference type="PANTHER" id="PTHR45339:SF1">
    <property type="entry name" value="HYBRID SIGNAL TRANSDUCTION HISTIDINE KINASE J"/>
    <property type="match status" value="1"/>
</dbReference>
<feature type="region of interest" description="Disordered" evidence="4">
    <location>
        <begin position="536"/>
        <end position="562"/>
    </location>
</feature>
<keyword evidence="1 3" id="KW-0597">Phosphoprotein</keyword>
<protein>
    <recommendedName>
        <fullName evidence="9">Histidine kinase</fullName>
    </recommendedName>
</protein>
<sequence length="1143" mass="127427">MNFPTTPIPCSTGKKQQQTSNTSEIFTESQPPLSSPSSQQQKQQQQLQAIQSIYTSTFSYIGNDFMDSIVHELRHWTQAQAVMVLQFMNQEEYKNLTNDTHEETYSQSTIGSTASIGRTIATVPSTSHERSPIQSTFTLDGSPPSLSNSDSTTTTNTTLYDTSSHNHSNDRYLVIRSSSYSSQQQQLENYLPNTALKIPPNQDTPFAKTLRDSSCSISERSFSGFSAYSTIHSFVGVRLDDDGGTSGNINKTVGVLCVMDPEPMDTKAIQFTEKLLKAVQSRLARELGRVIHEEKLTRAKNAAKMDAENKIKFLADMSHEIRTPMNAVIALTDLLLRERALLNTEQTEHLEVIQTSGHHLLTVINDILDISKINHDPKLKLENRRFSLRKCMKDALNMARHQASMSQPGKIVYVTEYPEEINDSIPLRQMIHEMEKANFLPPQKSHHTEKTRLELLWRIDSDVPDILMGDTMRLTQIMLNLCSNAVKFTKDGGIRVRIKRCVPTPALEQDPSTQTSLKQRYNAKIETMWTRAMRRTASNDGNNGETAAMTDMGEYSDNENDDEGRPLEKAILEISVTDTGIGIPADRLPRLFKSFSQIDISTARRYGGTGLGLTICGSLVNHMGGCLWVESEEEIGSCFALTLPLPVAAKGHHHHHHHRHHHHSSSVTTLGMDDTTGLESASTSSILASADSPGLSDAECNLSINSGLEESASVSSDVSAYQAATSPSMGSPRMATSQHETTELPQWSMFTPPHSSQTQSSTTTLSTTKEPIGQSQFIPGPNTNTDINTTTNTTTPSSSVSSSLLLTDIASDHPMDISIYNDDITNINTNHTTPSEEQQIQKHQHNNNNNNQDHHYPHLPSSNNSFSSTKTDSNNDNHPPRNTRHHSFKQTYHYHHHKKSTTAKDGNEENIAMLYPIKIMLAEDNVLNQKIAISILKRLGYHDVMVANNGCEVLELMRKVKFDVIFMDLYMPDMDGLEATRTIVAERESGASQNNSNNRPLLNVADVYIIALTASASRQDRQICIDAGMNDFISKPFTMMEMKASLKNCVSKRKRRRKQEDNHQHSHHHHHHHHNDRHFQTQQHAKDDPMIGVEHTATTMMRKSNCEMIHTPTSAGNNNNDDGNDKNAGSNSDGSSNNSSNDN</sequence>
<feature type="compositionally biased region" description="Low complexity" evidence="4">
    <location>
        <begin position="29"/>
        <end position="43"/>
    </location>
</feature>
<evidence type="ECO:0000256" key="3">
    <source>
        <dbReference type="PROSITE-ProRule" id="PRU00169"/>
    </source>
</evidence>
<feature type="compositionally biased region" description="Basic residues" evidence="4">
    <location>
        <begin position="881"/>
        <end position="901"/>
    </location>
</feature>
<dbReference type="InterPro" id="IPR004358">
    <property type="entry name" value="Sig_transdc_His_kin-like_C"/>
</dbReference>
<dbReference type="InterPro" id="IPR036890">
    <property type="entry name" value="HATPase_C_sf"/>
</dbReference>
<dbReference type="OrthoDB" id="10266508at2759"/>
<dbReference type="InterPro" id="IPR036097">
    <property type="entry name" value="HisK_dim/P_sf"/>
</dbReference>
<dbReference type="SMART" id="SM00448">
    <property type="entry name" value="REC"/>
    <property type="match status" value="1"/>
</dbReference>
<dbReference type="PANTHER" id="PTHR45339">
    <property type="entry name" value="HYBRID SIGNAL TRANSDUCTION HISTIDINE KINASE J"/>
    <property type="match status" value="1"/>
</dbReference>
<dbReference type="EMBL" id="JAEPRB010000069">
    <property type="protein sequence ID" value="KAG2223061.1"/>
    <property type="molecule type" value="Genomic_DNA"/>
</dbReference>
<feature type="region of interest" description="Disordered" evidence="4">
    <location>
        <begin position="1109"/>
        <end position="1143"/>
    </location>
</feature>
<organism evidence="7 8">
    <name type="scientific">Circinella minor</name>
    <dbReference type="NCBI Taxonomy" id="1195481"/>
    <lineage>
        <taxon>Eukaryota</taxon>
        <taxon>Fungi</taxon>
        <taxon>Fungi incertae sedis</taxon>
        <taxon>Mucoromycota</taxon>
        <taxon>Mucoromycotina</taxon>
        <taxon>Mucoromycetes</taxon>
        <taxon>Mucorales</taxon>
        <taxon>Lichtheimiaceae</taxon>
        <taxon>Circinella</taxon>
    </lineage>
</organism>
<dbReference type="InterPro" id="IPR005467">
    <property type="entry name" value="His_kinase_dom"/>
</dbReference>
<evidence type="ECO:0000259" key="6">
    <source>
        <dbReference type="PROSITE" id="PS50110"/>
    </source>
</evidence>
<evidence type="ECO:0000313" key="8">
    <source>
        <dbReference type="Proteomes" id="UP000646827"/>
    </source>
</evidence>
<dbReference type="SUPFAM" id="SSF47384">
    <property type="entry name" value="Homodimeric domain of signal transducing histidine kinase"/>
    <property type="match status" value="1"/>
</dbReference>
<proteinExistence type="predicted"/>
<dbReference type="InterPro" id="IPR003661">
    <property type="entry name" value="HisK_dim/P_dom"/>
</dbReference>
<feature type="region of interest" description="Disordered" evidence="4">
    <location>
        <begin position="123"/>
        <end position="166"/>
    </location>
</feature>
<dbReference type="CDD" id="cd16922">
    <property type="entry name" value="HATPase_EvgS-ArcB-TorS-like"/>
    <property type="match status" value="1"/>
</dbReference>
<dbReference type="CDD" id="cd00082">
    <property type="entry name" value="HisKA"/>
    <property type="match status" value="1"/>
</dbReference>
<feature type="region of interest" description="Disordered" evidence="4">
    <location>
        <begin position="651"/>
        <end position="678"/>
    </location>
</feature>
<dbReference type="AlphaFoldDB" id="A0A8H7S5I7"/>
<feature type="non-terminal residue" evidence="7">
    <location>
        <position position="1"/>
    </location>
</feature>
<dbReference type="SMART" id="SM00388">
    <property type="entry name" value="HisKA"/>
    <property type="match status" value="1"/>
</dbReference>
<feature type="modified residue" description="4-aspartylphosphate" evidence="3">
    <location>
        <position position="968"/>
    </location>
</feature>
<dbReference type="CDD" id="cd17546">
    <property type="entry name" value="REC_hyHK_CKI1_RcsC-like"/>
    <property type="match status" value="1"/>
</dbReference>
<dbReference type="SUPFAM" id="SSF55874">
    <property type="entry name" value="ATPase domain of HSP90 chaperone/DNA topoisomerase II/histidine kinase"/>
    <property type="match status" value="1"/>
</dbReference>
<dbReference type="SMART" id="SM00387">
    <property type="entry name" value="HATPase_c"/>
    <property type="match status" value="1"/>
</dbReference>
<dbReference type="SUPFAM" id="SSF52172">
    <property type="entry name" value="CheY-like"/>
    <property type="match status" value="1"/>
</dbReference>
<keyword evidence="8" id="KW-1185">Reference proteome</keyword>
<dbReference type="Gene3D" id="1.10.287.130">
    <property type="match status" value="1"/>
</dbReference>
<feature type="region of interest" description="Disordered" evidence="4">
    <location>
        <begin position="1"/>
        <end position="43"/>
    </location>
</feature>
<evidence type="ECO:0000259" key="5">
    <source>
        <dbReference type="PROSITE" id="PS50109"/>
    </source>
</evidence>
<gene>
    <name evidence="7" type="ORF">INT45_008262</name>
</gene>
<dbReference type="PROSITE" id="PS50109">
    <property type="entry name" value="HIS_KIN"/>
    <property type="match status" value="1"/>
</dbReference>
<dbReference type="InterPro" id="IPR001789">
    <property type="entry name" value="Sig_transdc_resp-reg_receiver"/>
</dbReference>